<dbReference type="Proteomes" id="UP000011083">
    <property type="component" value="Unassembled WGS sequence"/>
</dbReference>
<keyword evidence="2" id="KW-1133">Transmembrane helix</keyword>
<dbReference type="InterPro" id="IPR020904">
    <property type="entry name" value="Sc_DH/Rdtase_CS"/>
</dbReference>
<dbReference type="Pfam" id="PF00106">
    <property type="entry name" value="adh_short"/>
    <property type="match status" value="1"/>
</dbReference>
<reference evidence="3 4" key="1">
    <citation type="journal article" date="2013" name="Genome Biol.">
        <title>Genome of Acanthamoeba castellanii highlights extensive lateral gene transfer and early evolution of tyrosine kinase signaling.</title>
        <authorList>
            <person name="Clarke M."/>
            <person name="Lohan A.J."/>
            <person name="Liu B."/>
            <person name="Lagkouvardos I."/>
            <person name="Roy S."/>
            <person name="Zafar N."/>
            <person name="Bertelli C."/>
            <person name="Schilde C."/>
            <person name="Kianianmomeni A."/>
            <person name="Burglin T.R."/>
            <person name="Frech C."/>
            <person name="Turcotte B."/>
            <person name="Kopec K.O."/>
            <person name="Synnott J.M."/>
            <person name="Choo C."/>
            <person name="Paponov I."/>
            <person name="Finkler A."/>
            <person name="Soon Heng Tan C."/>
            <person name="Hutchins A.P."/>
            <person name="Weinmeier T."/>
            <person name="Rattei T."/>
            <person name="Chu J.S."/>
            <person name="Gimenez G."/>
            <person name="Irimia M."/>
            <person name="Rigden D.J."/>
            <person name="Fitzpatrick D.A."/>
            <person name="Lorenzo-Morales J."/>
            <person name="Bateman A."/>
            <person name="Chiu C.H."/>
            <person name="Tang P."/>
            <person name="Hegemann P."/>
            <person name="Fromm H."/>
            <person name="Raoult D."/>
            <person name="Greub G."/>
            <person name="Miranda-Saavedra D."/>
            <person name="Chen N."/>
            <person name="Nash P."/>
            <person name="Ginger M.L."/>
            <person name="Horn M."/>
            <person name="Schaap P."/>
            <person name="Caler L."/>
            <person name="Loftus B."/>
        </authorList>
    </citation>
    <scope>NUCLEOTIDE SEQUENCE [LARGE SCALE GENOMIC DNA]</scope>
    <source>
        <strain evidence="3 4">Neff</strain>
    </source>
</reference>
<dbReference type="STRING" id="1257118.L8GQL9"/>
<dbReference type="PANTHER" id="PTHR44147">
    <property type="entry name" value="DEHYDROGENASE/REDUCTASE SDR FAMILY MEMBER 1"/>
    <property type="match status" value="1"/>
</dbReference>
<organism evidence="3 4">
    <name type="scientific">Acanthamoeba castellanii (strain ATCC 30010 / Neff)</name>
    <dbReference type="NCBI Taxonomy" id="1257118"/>
    <lineage>
        <taxon>Eukaryota</taxon>
        <taxon>Amoebozoa</taxon>
        <taxon>Discosea</taxon>
        <taxon>Longamoebia</taxon>
        <taxon>Centramoebida</taxon>
        <taxon>Acanthamoebidae</taxon>
        <taxon>Acanthamoeba</taxon>
    </lineage>
</organism>
<gene>
    <name evidence="3" type="ORF">ACA1_218100</name>
</gene>
<name>L8GQL9_ACACF</name>
<keyword evidence="2" id="KW-0812">Transmembrane</keyword>
<evidence type="ECO:0000313" key="4">
    <source>
        <dbReference type="Proteomes" id="UP000011083"/>
    </source>
</evidence>
<accession>L8GQL9</accession>
<dbReference type="OrthoDB" id="1933717at2759"/>
<dbReference type="SUPFAM" id="SSF51735">
    <property type="entry name" value="NAD(P)-binding Rossmann-fold domains"/>
    <property type="match status" value="1"/>
</dbReference>
<dbReference type="Gene3D" id="3.40.50.720">
    <property type="entry name" value="NAD(P)-binding Rossmann-like Domain"/>
    <property type="match status" value="1"/>
</dbReference>
<evidence type="ECO:0000256" key="1">
    <source>
        <dbReference type="RuleBase" id="RU000363"/>
    </source>
</evidence>
<dbReference type="OMA" id="QVYGFTD"/>
<keyword evidence="4" id="KW-1185">Reference proteome</keyword>
<dbReference type="EMBL" id="KB008036">
    <property type="protein sequence ID" value="ELR15187.1"/>
    <property type="molecule type" value="Genomic_DNA"/>
</dbReference>
<keyword evidence="2" id="KW-0472">Membrane</keyword>
<dbReference type="PRINTS" id="PR00080">
    <property type="entry name" value="SDRFAMILY"/>
</dbReference>
<evidence type="ECO:0000313" key="3">
    <source>
        <dbReference type="EMBL" id="ELR15187.1"/>
    </source>
</evidence>
<dbReference type="KEGG" id="acan:ACA1_218100"/>
<dbReference type="VEuPathDB" id="AmoebaDB:ACA1_218100"/>
<dbReference type="AlphaFoldDB" id="L8GQL9"/>
<protein>
    <submittedName>
        <fullName evidence="3">Dehydrogenase/reductase (SDR family) member 1, putative</fullName>
    </submittedName>
</protein>
<dbReference type="InterPro" id="IPR002347">
    <property type="entry name" value="SDR_fam"/>
</dbReference>
<dbReference type="PROSITE" id="PS00061">
    <property type="entry name" value="ADH_SHORT"/>
    <property type="match status" value="1"/>
</dbReference>
<evidence type="ECO:0000256" key="2">
    <source>
        <dbReference type="SAM" id="Phobius"/>
    </source>
</evidence>
<dbReference type="PANTHER" id="PTHR44147:SF2">
    <property type="entry name" value="DEHYDROGENASE_REDUCTASE SDR FAMILY MEMBER 1"/>
    <property type="match status" value="1"/>
</dbReference>
<comment type="similarity">
    <text evidence="1">Belongs to the short-chain dehydrogenases/reductases (SDR) family.</text>
</comment>
<dbReference type="InterPro" id="IPR036291">
    <property type="entry name" value="NAD(P)-bd_dom_sf"/>
</dbReference>
<sequence length="339" mass="37268">MQNGGGVEEWCGWVAAWVESEAFARAGRYVMAFVGLYVLFFYVIGPTLRRRLWRPSRARLAGKVAIVTGASRGVGKGIALGLGEAGATVYVTGRTLDEGSSALPGTISETAETVTELGGEGIAVQCDHGNDVDVQKLVQRVIREKGRIDVLVNNAFAAPEDGTKTSQPFWEQKWNYWDVSHRVGLRSHYVASCLVAEQMVKQKSGLIVNVSSVGGSRYLFNVAYGVGKAAGERMAADMARMVKTERFLSKREVLANKYKVDVTRGGESAIYSGRAVAALAQDKGMIKQTGRMLNVADLAWEHGFTDIDGRQPAQMYSLRFLLENAFYYALYRLRGPRRY</sequence>
<dbReference type="PRINTS" id="PR00081">
    <property type="entry name" value="GDHRDH"/>
</dbReference>
<proteinExistence type="inferred from homology"/>
<feature type="transmembrane region" description="Helical" evidence="2">
    <location>
        <begin position="29"/>
        <end position="48"/>
    </location>
</feature>
<dbReference type="GeneID" id="14915786"/>
<dbReference type="RefSeq" id="XP_004337200.1">
    <property type="nucleotide sequence ID" value="XM_004337152.1"/>
</dbReference>